<evidence type="ECO:0000313" key="3">
    <source>
        <dbReference type="Proteomes" id="UP000266673"/>
    </source>
</evidence>
<dbReference type="AlphaFoldDB" id="A0A397UM50"/>
<gene>
    <name evidence="2" type="ORF">C2G38_117572</name>
</gene>
<protein>
    <submittedName>
        <fullName evidence="2">Uncharacterized protein</fullName>
    </submittedName>
</protein>
<dbReference type="Proteomes" id="UP000266673">
    <property type="component" value="Unassembled WGS sequence"/>
</dbReference>
<keyword evidence="3" id="KW-1185">Reference proteome</keyword>
<dbReference type="EMBL" id="QKWP01001145">
    <property type="protein sequence ID" value="RIB11322.1"/>
    <property type="molecule type" value="Genomic_DNA"/>
</dbReference>
<evidence type="ECO:0000256" key="1">
    <source>
        <dbReference type="SAM" id="Phobius"/>
    </source>
</evidence>
<accession>A0A397UM50</accession>
<feature type="transmembrane region" description="Helical" evidence="1">
    <location>
        <begin position="12"/>
        <end position="32"/>
    </location>
</feature>
<organism evidence="2 3">
    <name type="scientific">Gigaspora rosea</name>
    <dbReference type="NCBI Taxonomy" id="44941"/>
    <lineage>
        <taxon>Eukaryota</taxon>
        <taxon>Fungi</taxon>
        <taxon>Fungi incertae sedis</taxon>
        <taxon>Mucoromycota</taxon>
        <taxon>Glomeromycotina</taxon>
        <taxon>Glomeromycetes</taxon>
        <taxon>Diversisporales</taxon>
        <taxon>Gigasporaceae</taxon>
        <taxon>Gigaspora</taxon>
    </lineage>
</organism>
<comment type="caution">
    <text evidence="2">The sequence shown here is derived from an EMBL/GenBank/DDBJ whole genome shotgun (WGS) entry which is preliminary data.</text>
</comment>
<evidence type="ECO:0000313" key="2">
    <source>
        <dbReference type="EMBL" id="RIB11322.1"/>
    </source>
</evidence>
<keyword evidence="1" id="KW-1133">Transmembrane helix</keyword>
<reference evidence="2 3" key="1">
    <citation type="submission" date="2018-06" db="EMBL/GenBank/DDBJ databases">
        <title>Comparative genomics reveals the genomic features of Rhizophagus irregularis, R. cerebriforme, R. diaphanum and Gigaspora rosea, and their symbiotic lifestyle signature.</title>
        <authorList>
            <person name="Morin E."/>
            <person name="San Clemente H."/>
            <person name="Chen E.C.H."/>
            <person name="De La Providencia I."/>
            <person name="Hainaut M."/>
            <person name="Kuo A."/>
            <person name="Kohler A."/>
            <person name="Murat C."/>
            <person name="Tang N."/>
            <person name="Roy S."/>
            <person name="Loubradou J."/>
            <person name="Henrissat B."/>
            <person name="Grigoriev I.V."/>
            <person name="Corradi N."/>
            <person name="Roux C."/>
            <person name="Martin F.M."/>
        </authorList>
    </citation>
    <scope>NUCLEOTIDE SEQUENCE [LARGE SCALE GENOMIC DNA]</scope>
    <source>
        <strain evidence="2 3">DAOM 194757</strain>
    </source>
</reference>
<proteinExistence type="predicted"/>
<sequence length="56" mass="7018">MNRVYLNYRSLVKFQYILIFVIYYMFYLFSWFDCFYITVKSLSILTDKCDFLTRVI</sequence>
<keyword evidence="1" id="KW-0812">Transmembrane</keyword>
<name>A0A397UM50_9GLOM</name>
<keyword evidence="1" id="KW-0472">Membrane</keyword>